<accession>A0A2I0WND6</accession>
<dbReference type="Proteomes" id="UP000233837">
    <property type="component" value="Unassembled WGS sequence"/>
</dbReference>
<keyword evidence="2" id="KW-1185">Reference proteome</keyword>
<gene>
    <name evidence="1" type="ORF">MA16_Dca013203</name>
</gene>
<reference evidence="1 2" key="2">
    <citation type="journal article" date="2017" name="Nature">
        <title>The Apostasia genome and the evolution of orchids.</title>
        <authorList>
            <person name="Zhang G.Q."/>
            <person name="Liu K.W."/>
            <person name="Li Z."/>
            <person name="Lohaus R."/>
            <person name="Hsiao Y.Y."/>
            <person name="Niu S.C."/>
            <person name="Wang J.Y."/>
            <person name="Lin Y.C."/>
            <person name="Xu Q."/>
            <person name="Chen L.J."/>
            <person name="Yoshida K."/>
            <person name="Fujiwara S."/>
            <person name="Wang Z.W."/>
            <person name="Zhang Y.Q."/>
            <person name="Mitsuda N."/>
            <person name="Wang M."/>
            <person name="Liu G.H."/>
            <person name="Pecoraro L."/>
            <person name="Huang H.X."/>
            <person name="Xiao X.J."/>
            <person name="Lin M."/>
            <person name="Wu X.Y."/>
            <person name="Wu W.L."/>
            <person name="Chen Y.Y."/>
            <person name="Chang S.B."/>
            <person name="Sakamoto S."/>
            <person name="Ohme-Takagi M."/>
            <person name="Yagi M."/>
            <person name="Zeng S.J."/>
            <person name="Shen C.Y."/>
            <person name="Yeh C.M."/>
            <person name="Luo Y.B."/>
            <person name="Tsai W.C."/>
            <person name="Van de Peer Y."/>
            <person name="Liu Z.J."/>
        </authorList>
    </citation>
    <scope>NUCLEOTIDE SEQUENCE [LARGE SCALE GENOMIC DNA]</scope>
    <source>
        <tissue evidence="1">The whole plant</tissue>
    </source>
</reference>
<organism evidence="1 2">
    <name type="scientific">Dendrobium catenatum</name>
    <dbReference type="NCBI Taxonomy" id="906689"/>
    <lineage>
        <taxon>Eukaryota</taxon>
        <taxon>Viridiplantae</taxon>
        <taxon>Streptophyta</taxon>
        <taxon>Embryophyta</taxon>
        <taxon>Tracheophyta</taxon>
        <taxon>Spermatophyta</taxon>
        <taxon>Magnoliopsida</taxon>
        <taxon>Liliopsida</taxon>
        <taxon>Asparagales</taxon>
        <taxon>Orchidaceae</taxon>
        <taxon>Epidendroideae</taxon>
        <taxon>Malaxideae</taxon>
        <taxon>Dendrobiinae</taxon>
        <taxon>Dendrobium</taxon>
    </lineage>
</organism>
<name>A0A2I0WND6_9ASPA</name>
<sequence length="80" mass="9091">MSQIKATVEDQISSVEDKVSFVEDKVSDLHLMVKKLLENQIQIVASEAKGPMGRTTNFDFHKREHDVEIIEEKGGRYGET</sequence>
<dbReference type="AlphaFoldDB" id="A0A2I0WND6"/>
<reference evidence="1 2" key="1">
    <citation type="journal article" date="2016" name="Sci. Rep.">
        <title>The Dendrobium catenatum Lindl. genome sequence provides insights into polysaccharide synthase, floral development and adaptive evolution.</title>
        <authorList>
            <person name="Zhang G.Q."/>
            <person name="Xu Q."/>
            <person name="Bian C."/>
            <person name="Tsai W.C."/>
            <person name="Yeh C.M."/>
            <person name="Liu K.W."/>
            <person name="Yoshida K."/>
            <person name="Zhang L.S."/>
            <person name="Chang S.B."/>
            <person name="Chen F."/>
            <person name="Shi Y."/>
            <person name="Su Y.Y."/>
            <person name="Zhang Y.Q."/>
            <person name="Chen L.J."/>
            <person name="Yin Y."/>
            <person name="Lin M."/>
            <person name="Huang H."/>
            <person name="Deng H."/>
            <person name="Wang Z.W."/>
            <person name="Zhu S.L."/>
            <person name="Zhao X."/>
            <person name="Deng C."/>
            <person name="Niu S.C."/>
            <person name="Huang J."/>
            <person name="Wang M."/>
            <person name="Liu G.H."/>
            <person name="Yang H.J."/>
            <person name="Xiao X.J."/>
            <person name="Hsiao Y.Y."/>
            <person name="Wu W.L."/>
            <person name="Chen Y.Y."/>
            <person name="Mitsuda N."/>
            <person name="Ohme-Takagi M."/>
            <person name="Luo Y.B."/>
            <person name="Van de Peer Y."/>
            <person name="Liu Z.J."/>
        </authorList>
    </citation>
    <scope>NUCLEOTIDE SEQUENCE [LARGE SCALE GENOMIC DNA]</scope>
    <source>
        <tissue evidence="1">The whole plant</tissue>
    </source>
</reference>
<proteinExistence type="predicted"/>
<evidence type="ECO:0000313" key="2">
    <source>
        <dbReference type="Proteomes" id="UP000233837"/>
    </source>
</evidence>
<protein>
    <submittedName>
        <fullName evidence="1">Uncharacterized protein</fullName>
    </submittedName>
</protein>
<dbReference type="EMBL" id="KZ502527">
    <property type="protein sequence ID" value="PKU77168.1"/>
    <property type="molecule type" value="Genomic_DNA"/>
</dbReference>
<evidence type="ECO:0000313" key="1">
    <source>
        <dbReference type="EMBL" id="PKU77168.1"/>
    </source>
</evidence>